<comment type="caution">
    <text evidence="2">The sequence shown here is derived from an EMBL/GenBank/DDBJ whole genome shotgun (WGS) entry which is preliminary data.</text>
</comment>
<dbReference type="InterPro" id="IPR036390">
    <property type="entry name" value="WH_DNA-bd_sf"/>
</dbReference>
<dbReference type="PANTHER" id="PTHR33169:SF25">
    <property type="entry name" value="DNA-BINDING PROTEIN YIZB-RELATED"/>
    <property type="match status" value="1"/>
</dbReference>
<protein>
    <submittedName>
        <fullName evidence="2">Lineage-specific thermal regulator protein</fullName>
    </submittedName>
</protein>
<reference evidence="2 3" key="1">
    <citation type="submission" date="2018-03" db="EMBL/GenBank/DDBJ databases">
        <title>Genome sequence of Clostridium luticellarii DSM 29923.</title>
        <authorList>
            <person name="Poehlein A."/>
            <person name="Daniel R."/>
        </authorList>
    </citation>
    <scope>NUCLEOTIDE SEQUENCE [LARGE SCALE GENOMIC DNA]</scope>
    <source>
        <strain evidence="2 3">DSM 29923</strain>
    </source>
</reference>
<evidence type="ECO:0000313" key="2">
    <source>
        <dbReference type="EMBL" id="PRR80476.1"/>
    </source>
</evidence>
<name>A0A2T0B9A1_9CLOT</name>
<dbReference type="SUPFAM" id="SSF46785">
    <property type="entry name" value="Winged helix' DNA-binding domain"/>
    <property type="match status" value="1"/>
</dbReference>
<gene>
    <name evidence="2" type="ORF">CLLU_33250</name>
</gene>
<sequence>MNKEMLKGTIDILILSVLEKGDNYGYEISRIIKGTTSGTFEILEATMYLSLKRLEKQEFIDSYFGSKSNGGKRKYFKINKKGRERLLQLKDDWEKTVQIVNKFV</sequence>
<proteinExistence type="predicted"/>
<feature type="domain" description="Transcription regulator PadR N-terminal" evidence="1">
    <location>
        <begin position="14"/>
        <end position="86"/>
    </location>
</feature>
<dbReference type="Proteomes" id="UP000237798">
    <property type="component" value="Unassembled WGS sequence"/>
</dbReference>
<accession>A0A2T0B9A1</accession>
<dbReference type="AlphaFoldDB" id="A0A2T0B9A1"/>
<dbReference type="Gene3D" id="1.10.10.10">
    <property type="entry name" value="Winged helix-like DNA-binding domain superfamily/Winged helix DNA-binding domain"/>
    <property type="match status" value="1"/>
</dbReference>
<dbReference type="PANTHER" id="PTHR33169">
    <property type="entry name" value="PADR-FAMILY TRANSCRIPTIONAL REGULATOR"/>
    <property type="match status" value="1"/>
</dbReference>
<dbReference type="OrthoDB" id="9808017at2"/>
<dbReference type="EMBL" id="PVXP01000085">
    <property type="protein sequence ID" value="PRR80476.1"/>
    <property type="molecule type" value="Genomic_DNA"/>
</dbReference>
<evidence type="ECO:0000259" key="1">
    <source>
        <dbReference type="Pfam" id="PF03551"/>
    </source>
</evidence>
<dbReference type="Pfam" id="PF03551">
    <property type="entry name" value="PadR"/>
    <property type="match status" value="1"/>
</dbReference>
<keyword evidence="3" id="KW-1185">Reference proteome</keyword>
<dbReference type="InterPro" id="IPR005149">
    <property type="entry name" value="Tscrpt_reg_PadR_N"/>
</dbReference>
<organism evidence="2 3">
    <name type="scientific">Clostridium luticellarii</name>
    <dbReference type="NCBI Taxonomy" id="1691940"/>
    <lineage>
        <taxon>Bacteria</taxon>
        <taxon>Bacillati</taxon>
        <taxon>Bacillota</taxon>
        <taxon>Clostridia</taxon>
        <taxon>Eubacteriales</taxon>
        <taxon>Clostridiaceae</taxon>
        <taxon>Clostridium</taxon>
    </lineage>
</organism>
<dbReference type="InterPro" id="IPR052509">
    <property type="entry name" value="Metal_resp_DNA-bind_regulator"/>
</dbReference>
<dbReference type="InterPro" id="IPR036388">
    <property type="entry name" value="WH-like_DNA-bd_sf"/>
</dbReference>
<dbReference type="RefSeq" id="WP_106010869.1">
    <property type="nucleotide sequence ID" value="NZ_JALCPJ010000040.1"/>
</dbReference>
<evidence type="ECO:0000313" key="3">
    <source>
        <dbReference type="Proteomes" id="UP000237798"/>
    </source>
</evidence>